<dbReference type="EMBL" id="AP018933">
    <property type="protein sequence ID" value="BBG29397.1"/>
    <property type="molecule type" value="Genomic_DNA"/>
</dbReference>
<evidence type="ECO:0000313" key="2">
    <source>
        <dbReference type="Proteomes" id="UP000267342"/>
    </source>
</evidence>
<dbReference type="RefSeq" id="WP_038278591.1">
    <property type="nucleotide sequence ID" value="NZ_AP018933.1"/>
</dbReference>
<keyword evidence="2" id="KW-1185">Reference proteome</keyword>
<name>A0A348HCP5_9GAMM</name>
<dbReference type="OrthoDB" id="8955285at2"/>
<evidence type="ECO:0000313" key="1">
    <source>
        <dbReference type="EMBL" id="BBG29397.1"/>
    </source>
</evidence>
<dbReference type="AlphaFoldDB" id="A0A348HCP5"/>
<sequence>MKGLDEFLLGTCRLAVQHILNYSTFRQLRLNESGWAPMYGRHSRFLETLLHPEEVLIFKGYSRALYEQLMANEPGVKVARYREHIVPMGYLIDQIETFLLDEENPMAPEEAARVMCRNLGIAYITVDEARYLDHECKLKICMPDEWCLKAGDPIERLRKGNIELVDKDGNAVTTLKMSFDY</sequence>
<gene>
    <name evidence="1" type="ORF">ZBT109_0619</name>
</gene>
<protein>
    <submittedName>
        <fullName evidence="1">Predicted RNA-binding protein</fullName>
    </submittedName>
</protein>
<proteinExistence type="predicted"/>
<reference evidence="1 2" key="1">
    <citation type="submission" date="2018-09" db="EMBL/GenBank/DDBJ databases">
        <title>Zymobacter palmae IAM14233 (=T109) whole genome analysis.</title>
        <authorList>
            <person name="Yanase H."/>
        </authorList>
    </citation>
    <scope>NUCLEOTIDE SEQUENCE [LARGE SCALE GENOMIC DNA]</scope>
    <source>
        <strain evidence="1 2">IAM14233</strain>
    </source>
</reference>
<dbReference type="STRING" id="1123510.GCA_000620025_02490"/>
<organism evidence="1 2">
    <name type="scientific">Zymobacter palmae</name>
    <dbReference type="NCBI Taxonomy" id="33074"/>
    <lineage>
        <taxon>Bacteria</taxon>
        <taxon>Pseudomonadati</taxon>
        <taxon>Pseudomonadota</taxon>
        <taxon>Gammaproteobacteria</taxon>
        <taxon>Oceanospirillales</taxon>
        <taxon>Halomonadaceae</taxon>
        <taxon>Zymobacter group</taxon>
        <taxon>Zymobacter</taxon>
    </lineage>
</organism>
<dbReference type="Proteomes" id="UP000267342">
    <property type="component" value="Chromosome"/>
</dbReference>
<accession>A0A348HCP5</accession>
<dbReference type="KEGG" id="zpl:ZBT109_0619"/>